<evidence type="ECO:0000313" key="3">
    <source>
        <dbReference type="EMBL" id="KDP22142.1"/>
    </source>
</evidence>
<feature type="signal peptide" evidence="1">
    <location>
        <begin position="1"/>
        <end position="24"/>
    </location>
</feature>
<evidence type="ECO:0000259" key="2">
    <source>
        <dbReference type="PROSITE" id="PS51277"/>
    </source>
</evidence>
<dbReference type="SMART" id="SM01045">
    <property type="entry name" value="BURP"/>
    <property type="match status" value="1"/>
</dbReference>
<feature type="chain" id="PRO_5001641872" description="BURP domain-containing protein" evidence="1">
    <location>
        <begin position="25"/>
        <end position="345"/>
    </location>
</feature>
<gene>
    <name evidence="3" type="ORF">JCGZ_25973</name>
</gene>
<feature type="domain" description="BURP" evidence="2">
    <location>
        <begin position="136"/>
        <end position="345"/>
    </location>
</feature>
<reference evidence="3 4" key="1">
    <citation type="journal article" date="2014" name="PLoS ONE">
        <title>Global Analysis of Gene Expression Profiles in Physic Nut (Jatropha curcas L.) Seedlings Exposed to Salt Stress.</title>
        <authorList>
            <person name="Zhang L."/>
            <person name="Zhang C."/>
            <person name="Wu P."/>
            <person name="Chen Y."/>
            <person name="Li M."/>
            <person name="Jiang H."/>
            <person name="Wu G."/>
        </authorList>
    </citation>
    <scope>NUCLEOTIDE SEQUENCE [LARGE SCALE GENOMIC DNA]</scope>
    <source>
        <strain evidence="4">cv. GZQX0401</strain>
        <tissue evidence="3">Young leaves</tissue>
    </source>
</reference>
<dbReference type="PROSITE" id="PS51277">
    <property type="entry name" value="BURP"/>
    <property type="match status" value="1"/>
</dbReference>
<dbReference type="KEGG" id="jcu:105648329"/>
<dbReference type="AlphaFoldDB" id="A0A067JE93"/>
<dbReference type="PANTHER" id="PTHR31236:SF28">
    <property type="entry name" value="BURP DOMAIN-CONTAINING PROTEIN"/>
    <property type="match status" value="1"/>
</dbReference>
<name>A0A067JE93_JATCU</name>
<protein>
    <recommendedName>
        <fullName evidence="2">BURP domain-containing protein</fullName>
    </recommendedName>
</protein>
<keyword evidence="4" id="KW-1185">Reference proteome</keyword>
<keyword evidence="1" id="KW-0732">Signal</keyword>
<dbReference type="STRING" id="180498.A0A067JE93"/>
<dbReference type="InterPro" id="IPR044816">
    <property type="entry name" value="BURP"/>
</dbReference>
<dbReference type="PANTHER" id="PTHR31236">
    <property type="entry name" value="BURP DOMAIN PROTEIN USPL1-LIKE"/>
    <property type="match status" value="1"/>
</dbReference>
<evidence type="ECO:0000313" key="4">
    <source>
        <dbReference type="Proteomes" id="UP000027138"/>
    </source>
</evidence>
<dbReference type="OrthoDB" id="835214at2759"/>
<dbReference type="Pfam" id="PF03181">
    <property type="entry name" value="BURP"/>
    <property type="match status" value="1"/>
</dbReference>
<dbReference type="EMBL" id="KK915447">
    <property type="protein sequence ID" value="KDP22142.1"/>
    <property type="molecule type" value="Genomic_DNA"/>
</dbReference>
<sequence>MEFSCHLLPILALLCTLLLVGSHASLSPMLYWESVLPNVPLPKTLQELLLQPENKGNSPNGFPYATVPSLRADGGTRITSTGPKVYSRKVYSRKVYSRKVYGRKGYSRKVYPGRPIYGKEQAQDDISKYNSSATIFFLYNNLRAGNSFSLIFTDLDNETSFLPRQVADSIPFSSDKLPEILNRFSINDTSIEANYIEQTLQECEAPIMNGEDKYCATSLESFVDFGVARLGKKVLVLSNEGEEKNKEQNYRVLNGIKMLGEEQIVCHKEKYAYVVFYCHTLKATEVYMVPLLGANGRKAKALVICHKDTSAWDPNHIAFQLLKVKPGGPSICHFLYSDTFVWVRS</sequence>
<dbReference type="Proteomes" id="UP000027138">
    <property type="component" value="Unassembled WGS sequence"/>
</dbReference>
<evidence type="ECO:0000256" key="1">
    <source>
        <dbReference type="SAM" id="SignalP"/>
    </source>
</evidence>
<organism evidence="3 4">
    <name type="scientific">Jatropha curcas</name>
    <name type="common">Barbados nut</name>
    <dbReference type="NCBI Taxonomy" id="180498"/>
    <lineage>
        <taxon>Eukaryota</taxon>
        <taxon>Viridiplantae</taxon>
        <taxon>Streptophyta</taxon>
        <taxon>Embryophyta</taxon>
        <taxon>Tracheophyta</taxon>
        <taxon>Spermatophyta</taxon>
        <taxon>Magnoliopsida</taxon>
        <taxon>eudicotyledons</taxon>
        <taxon>Gunneridae</taxon>
        <taxon>Pentapetalae</taxon>
        <taxon>rosids</taxon>
        <taxon>fabids</taxon>
        <taxon>Malpighiales</taxon>
        <taxon>Euphorbiaceae</taxon>
        <taxon>Crotonoideae</taxon>
        <taxon>Jatropheae</taxon>
        <taxon>Jatropha</taxon>
    </lineage>
</organism>
<accession>A0A067JE93</accession>
<dbReference type="InterPro" id="IPR004873">
    <property type="entry name" value="BURP_dom"/>
</dbReference>
<proteinExistence type="predicted"/>